<accession>A0A422QVT7</accession>
<organism evidence="3 4">
    <name type="scientific">Paracoccus methylarcula</name>
    <dbReference type="NCBI Taxonomy" id="72022"/>
    <lineage>
        <taxon>Bacteria</taxon>
        <taxon>Pseudomonadati</taxon>
        <taxon>Pseudomonadota</taxon>
        <taxon>Alphaproteobacteria</taxon>
        <taxon>Rhodobacterales</taxon>
        <taxon>Paracoccaceae</taxon>
        <taxon>Paracoccus</taxon>
    </lineage>
</organism>
<dbReference type="InterPro" id="IPR044925">
    <property type="entry name" value="His-Me_finger_sf"/>
</dbReference>
<keyword evidence="4" id="KW-1185">Reference proteome</keyword>
<evidence type="ECO:0000313" key="3">
    <source>
        <dbReference type="EMBL" id="RNF34062.1"/>
    </source>
</evidence>
<evidence type="ECO:0000259" key="2">
    <source>
        <dbReference type="Pfam" id="PF13392"/>
    </source>
</evidence>
<gene>
    <name evidence="3" type="ORF">A7A09_014310</name>
</gene>
<sequence length="211" mass="24610">MKGHPITYHADELAWIERRKEMPRRELHELFCARFERDDISLATFKSLCKRKGWMTGRTGQYEPGREPENKGKKMPYHPNSARTQFKKGNLPHNTRHLGHERLSKDGYIEISVAETNPHTGYERRYVQKHRWLWEKENGPVPDGMALKCLDGDKTNTAPSNWKLIPRAMLPRLNGRFGRGYDDAAPEVKPTIMAITKLEHQAREAKRGRKQ</sequence>
<proteinExistence type="predicted"/>
<dbReference type="OrthoDB" id="6638408at2"/>
<comment type="caution">
    <text evidence="3">The sequence shown here is derived from an EMBL/GenBank/DDBJ whole genome shotgun (WGS) entry which is preliminary data.</text>
</comment>
<keyword evidence="3" id="KW-0378">Hydrolase</keyword>
<dbReference type="AlphaFoldDB" id="A0A422QVT7"/>
<name>A0A422QVT7_9RHOB</name>
<feature type="domain" description="HNH nuclease" evidence="2">
    <location>
        <begin position="128"/>
        <end position="167"/>
    </location>
</feature>
<dbReference type="RefSeq" id="WP_106692026.1">
    <property type="nucleotide sequence ID" value="NZ_PXNQ02000008.1"/>
</dbReference>
<dbReference type="Proteomes" id="UP000238137">
    <property type="component" value="Unassembled WGS sequence"/>
</dbReference>
<dbReference type="EMBL" id="PXNQ02000008">
    <property type="protein sequence ID" value="RNF34062.1"/>
    <property type="molecule type" value="Genomic_DNA"/>
</dbReference>
<evidence type="ECO:0000256" key="1">
    <source>
        <dbReference type="SAM" id="MobiDB-lite"/>
    </source>
</evidence>
<dbReference type="InterPro" id="IPR003615">
    <property type="entry name" value="HNH_nuc"/>
</dbReference>
<feature type="region of interest" description="Disordered" evidence="1">
    <location>
        <begin position="57"/>
        <end position="78"/>
    </location>
</feature>
<evidence type="ECO:0000313" key="4">
    <source>
        <dbReference type="Proteomes" id="UP000238137"/>
    </source>
</evidence>
<keyword evidence="3" id="KW-0255">Endonuclease</keyword>
<dbReference type="Pfam" id="PF13392">
    <property type="entry name" value="HNH_3"/>
    <property type="match status" value="1"/>
</dbReference>
<dbReference type="GO" id="GO:0004519">
    <property type="term" value="F:endonuclease activity"/>
    <property type="evidence" value="ECO:0007669"/>
    <property type="project" value="UniProtKB-KW"/>
</dbReference>
<dbReference type="SUPFAM" id="SSF54060">
    <property type="entry name" value="His-Me finger endonucleases"/>
    <property type="match status" value="1"/>
</dbReference>
<protein>
    <submittedName>
        <fullName evidence="3">HNH endonuclease</fullName>
    </submittedName>
</protein>
<keyword evidence="3" id="KW-0540">Nuclease</keyword>
<reference evidence="3" key="1">
    <citation type="submission" date="2018-05" db="EMBL/GenBank/DDBJ databases">
        <title>Reclassification of Methylarcula marina and Methylarcula terricola as Paracoccus methylarcula sp.nov., comb.nov. and Paracoccus terricola comb.nov.</title>
        <authorList>
            <person name="Shmareva M.N."/>
            <person name="Doronina N.V."/>
            <person name="Vasilenko O.V."/>
            <person name="Tarlachkov S.V."/>
            <person name="Trotsenko Y.A."/>
        </authorList>
    </citation>
    <scope>NUCLEOTIDE SEQUENCE [LARGE SCALE GENOMIC DNA]</scope>
    <source>
        <strain evidence="3">VKM B-2159</strain>
    </source>
</reference>